<dbReference type="FunFam" id="3.90.1410.10:FF:000012">
    <property type="entry name" value="Protein SET DOMAIN GROUP 40"/>
    <property type="match status" value="1"/>
</dbReference>
<dbReference type="CDD" id="cd10527">
    <property type="entry name" value="SET_LSMT"/>
    <property type="match status" value="1"/>
</dbReference>
<accession>A0A2I0XAB6</accession>
<dbReference type="EMBL" id="KZ502024">
    <property type="protein sequence ID" value="PKU84859.1"/>
    <property type="molecule type" value="Genomic_DNA"/>
</dbReference>
<dbReference type="GO" id="GO:0032259">
    <property type="term" value="P:methylation"/>
    <property type="evidence" value="ECO:0007669"/>
    <property type="project" value="UniProtKB-KW"/>
</dbReference>
<dbReference type="GO" id="GO:0016279">
    <property type="term" value="F:protein-lysine N-methyltransferase activity"/>
    <property type="evidence" value="ECO:0007669"/>
    <property type="project" value="TreeGrafter"/>
</dbReference>
<gene>
    <name evidence="5" type="primary">SDG40</name>
    <name evidence="5" type="ORF">MA16_Dca014055</name>
</gene>
<evidence type="ECO:0000313" key="5">
    <source>
        <dbReference type="EMBL" id="PKU84859.1"/>
    </source>
</evidence>
<evidence type="ECO:0000259" key="4">
    <source>
        <dbReference type="PROSITE" id="PS50280"/>
    </source>
</evidence>
<evidence type="ECO:0000256" key="2">
    <source>
        <dbReference type="ARBA" id="ARBA00022679"/>
    </source>
</evidence>
<dbReference type="Proteomes" id="UP000233837">
    <property type="component" value="Unassembled WGS sequence"/>
</dbReference>
<dbReference type="InterPro" id="IPR050600">
    <property type="entry name" value="SETD3_SETD6_MTase"/>
</dbReference>
<dbReference type="InterPro" id="IPR046341">
    <property type="entry name" value="SET_dom_sf"/>
</dbReference>
<feature type="domain" description="SET" evidence="4">
    <location>
        <begin position="41"/>
        <end position="282"/>
    </location>
</feature>
<dbReference type="InterPro" id="IPR015353">
    <property type="entry name" value="Rubisco_LSMT_subst-bd"/>
</dbReference>
<keyword evidence="6" id="KW-1185">Reference proteome</keyword>
<evidence type="ECO:0000256" key="3">
    <source>
        <dbReference type="ARBA" id="ARBA00022691"/>
    </source>
</evidence>
<evidence type="ECO:0000313" key="6">
    <source>
        <dbReference type="Proteomes" id="UP000233837"/>
    </source>
</evidence>
<protein>
    <submittedName>
        <fullName evidence="5">Protein SET DOMAIN GROUP 40</fullName>
    </submittedName>
</protein>
<dbReference type="PROSITE" id="PS50280">
    <property type="entry name" value="SET"/>
    <property type="match status" value="1"/>
</dbReference>
<dbReference type="Gene3D" id="3.90.1420.10">
    <property type="entry name" value="Rubisco LSMT, substrate-binding domain"/>
    <property type="match status" value="1"/>
</dbReference>
<dbReference type="OrthoDB" id="441812at2759"/>
<proteinExistence type="predicted"/>
<organism evidence="5 6">
    <name type="scientific">Dendrobium catenatum</name>
    <dbReference type="NCBI Taxonomy" id="906689"/>
    <lineage>
        <taxon>Eukaryota</taxon>
        <taxon>Viridiplantae</taxon>
        <taxon>Streptophyta</taxon>
        <taxon>Embryophyta</taxon>
        <taxon>Tracheophyta</taxon>
        <taxon>Spermatophyta</taxon>
        <taxon>Magnoliopsida</taxon>
        <taxon>Liliopsida</taxon>
        <taxon>Asparagales</taxon>
        <taxon>Orchidaceae</taxon>
        <taxon>Epidendroideae</taxon>
        <taxon>Malaxideae</taxon>
        <taxon>Dendrobiinae</taxon>
        <taxon>Dendrobium</taxon>
    </lineage>
</organism>
<dbReference type="Pfam" id="PF09273">
    <property type="entry name" value="Rubis-subs-bind"/>
    <property type="match status" value="1"/>
</dbReference>
<name>A0A2I0XAB6_9ASPA</name>
<dbReference type="AlphaFoldDB" id="A0A2I0XAB6"/>
<dbReference type="Gene3D" id="3.90.1410.10">
    <property type="entry name" value="set domain protein methyltransferase, domain 1"/>
    <property type="match status" value="1"/>
</dbReference>
<keyword evidence="1" id="KW-0489">Methyltransferase</keyword>
<evidence type="ECO:0000256" key="1">
    <source>
        <dbReference type="ARBA" id="ARBA00022603"/>
    </source>
</evidence>
<dbReference type="Pfam" id="PF00856">
    <property type="entry name" value="SET"/>
    <property type="match status" value="1"/>
</dbReference>
<dbReference type="InterPro" id="IPR001214">
    <property type="entry name" value="SET_dom"/>
</dbReference>
<keyword evidence="2" id="KW-0808">Transferase</keyword>
<sequence length="482" mass="53856">MSDTEGSKMEALLCWAAHIGISDDPSPAPSSSIPSSSCLGHSLVVSHFSDAGGRGLAASRNLRMGELILRVPRAALFTKQNVLHDEKLASCVNKHPNLSPSQKLTICLLAEVAKGRGSWWYRYLVLLPSSYDTLPNFHEFEIQALQVEDAIWVSENAIVKARSDWKESLIVMQEMVVKPQLLSFRSWLWASATISSRTLFIPWDDAGCLCPVGDLFNYAAPDDKSCAEGSQVEGHEVKELTELADSNTQRLTDGGYEESSASYCFYAKRNYKKGEQVLLSYGTYSNLDLLEHYGFLLSTNPNDKAFLQLDIDVNISNTWAKDLLYIQPDGKPSFALLCALRLGATPMNLRRSLGRLAYAGFLLSNENEAIVMKKLAKRCCMVLEDFPTTIKDDVSLLSVMDKILNFSTCFDRLDLAFCREEFVGFMQANGLQGESLLDTTLLSAKALRSLERWRLAVRWRLCYKKILSNCISYCSKVMSEMS</sequence>
<dbReference type="InterPro" id="IPR036464">
    <property type="entry name" value="Rubisco_LSMT_subst-bd_sf"/>
</dbReference>
<dbReference type="PANTHER" id="PTHR13271">
    <property type="entry name" value="UNCHARACTERIZED PUTATIVE METHYLTRANSFERASE"/>
    <property type="match status" value="1"/>
</dbReference>
<dbReference type="SUPFAM" id="SSF81822">
    <property type="entry name" value="RuBisCo LSMT C-terminal, substrate-binding domain"/>
    <property type="match status" value="1"/>
</dbReference>
<reference evidence="5 6" key="2">
    <citation type="journal article" date="2017" name="Nature">
        <title>The Apostasia genome and the evolution of orchids.</title>
        <authorList>
            <person name="Zhang G.Q."/>
            <person name="Liu K.W."/>
            <person name="Li Z."/>
            <person name="Lohaus R."/>
            <person name="Hsiao Y.Y."/>
            <person name="Niu S.C."/>
            <person name="Wang J.Y."/>
            <person name="Lin Y.C."/>
            <person name="Xu Q."/>
            <person name="Chen L.J."/>
            <person name="Yoshida K."/>
            <person name="Fujiwara S."/>
            <person name="Wang Z.W."/>
            <person name="Zhang Y.Q."/>
            <person name="Mitsuda N."/>
            <person name="Wang M."/>
            <person name="Liu G.H."/>
            <person name="Pecoraro L."/>
            <person name="Huang H.X."/>
            <person name="Xiao X.J."/>
            <person name="Lin M."/>
            <person name="Wu X.Y."/>
            <person name="Wu W.L."/>
            <person name="Chen Y.Y."/>
            <person name="Chang S.B."/>
            <person name="Sakamoto S."/>
            <person name="Ohme-Takagi M."/>
            <person name="Yagi M."/>
            <person name="Zeng S.J."/>
            <person name="Shen C.Y."/>
            <person name="Yeh C.M."/>
            <person name="Luo Y.B."/>
            <person name="Tsai W.C."/>
            <person name="Van de Peer Y."/>
            <person name="Liu Z.J."/>
        </authorList>
    </citation>
    <scope>NUCLEOTIDE SEQUENCE [LARGE SCALE GENOMIC DNA]</scope>
    <source>
        <tissue evidence="5">The whole plant</tissue>
    </source>
</reference>
<reference evidence="5 6" key="1">
    <citation type="journal article" date="2016" name="Sci. Rep.">
        <title>The Dendrobium catenatum Lindl. genome sequence provides insights into polysaccharide synthase, floral development and adaptive evolution.</title>
        <authorList>
            <person name="Zhang G.Q."/>
            <person name="Xu Q."/>
            <person name="Bian C."/>
            <person name="Tsai W.C."/>
            <person name="Yeh C.M."/>
            <person name="Liu K.W."/>
            <person name="Yoshida K."/>
            <person name="Zhang L.S."/>
            <person name="Chang S.B."/>
            <person name="Chen F."/>
            <person name="Shi Y."/>
            <person name="Su Y.Y."/>
            <person name="Zhang Y.Q."/>
            <person name="Chen L.J."/>
            <person name="Yin Y."/>
            <person name="Lin M."/>
            <person name="Huang H."/>
            <person name="Deng H."/>
            <person name="Wang Z.W."/>
            <person name="Zhu S.L."/>
            <person name="Zhao X."/>
            <person name="Deng C."/>
            <person name="Niu S.C."/>
            <person name="Huang J."/>
            <person name="Wang M."/>
            <person name="Liu G.H."/>
            <person name="Yang H.J."/>
            <person name="Xiao X.J."/>
            <person name="Hsiao Y.Y."/>
            <person name="Wu W.L."/>
            <person name="Chen Y.Y."/>
            <person name="Mitsuda N."/>
            <person name="Ohme-Takagi M."/>
            <person name="Luo Y.B."/>
            <person name="Van de Peer Y."/>
            <person name="Liu Z.J."/>
        </authorList>
    </citation>
    <scope>NUCLEOTIDE SEQUENCE [LARGE SCALE GENOMIC DNA]</scope>
    <source>
        <tissue evidence="5">The whole plant</tissue>
    </source>
</reference>
<dbReference type="SUPFAM" id="SSF82199">
    <property type="entry name" value="SET domain"/>
    <property type="match status" value="1"/>
</dbReference>
<keyword evidence="3" id="KW-0949">S-adenosyl-L-methionine</keyword>
<dbReference type="PANTHER" id="PTHR13271:SF91">
    <property type="entry name" value="PROTEIN SET DOMAIN GROUP 40"/>
    <property type="match status" value="1"/>
</dbReference>